<name>A0A1G1T820_9BACT</name>
<dbReference type="NCBIfam" id="TIGR04183">
    <property type="entry name" value="Por_Secre_tail"/>
    <property type="match status" value="1"/>
</dbReference>
<reference evidence="3 4" key="1">
    <citation type="submission" date="2016-08" db="EMBL/GenBank/DDBJ databases">
        <title>Hymenobacter coccineus sp. nov., Hymenobacter lapidarius sp. nov. and Hymenobacter glacialis sp. nov., isolated from Antarctic soil.</title>
        <authorList>
            <person name="Sedlacek I."/>
            <person name="Kralova S."/>
            <person name="Kyrova K."/>
            <person name="Maslanova I."/>
            <person name="Stankova E."/>
            <person name="Vrbovska V."/>
            <person name="Nemec M."/>
            <person name="Bartak M."/>
            <person name="Svec P."/>
            <person name="Busse H.-J."/>
            <person name="Pantucek R."/>
        </authorList>
    </citation>
    <scope>NUCLEOTIDE SEQUENCE [LARGE SCALE GENOMIC DNA]</scope>
    <source>
        <strain evidence="3 4">CCM 8643</strain>
    </source>
</reference>
<evidence type="ECO:0000259" key="1">
    <source>
        <dbReference type="Pfam" id="PF14200"/>
    </source>
</evidence>
<dbReference type="SUPFAM" id="SSF51445">
    <property type="entry name" value="(Trans)glycosidases"/>
    <property type="match status" value="1"/>
</dbReference>
<dbReference type="Proteomes" id="UP000176294">
    <property type="component" value="Unassembled WGS sequence"/>
</dbReference>
<proteinExistence type="predicted"/>
<evidence type="ECO:0008006" key="5">
    <source>
        <dbReference type="Google" id="ProtNLM"/>
    </source>
</evidence>
<comment type="caution">
    <text evidence="3">The sequence shown here is derived from an EMBL/GenBank/DDBJ whole genome shotgun (WGS) entry which is preliminary data.</text>
</comment>
<feature type="domain" description="Secretion system C-terminal sorting" evidence="2">
    <location>
        <begin position="660"/>
        <end position="726"/>
    </location>
</feature>
<dbReference type="InterPro" id="IPR026444">
    <property type="entry name" value="Secre_tail"/>
</dbReference>
<dbReference type="CDD" id="cd00161">
    <property type="entry name" value="beta-trefoil_Ricin-like"/>
    <property type="match status" value="1"/>
</dbReference>
<evidence type="ECO:0000313" key="3">
    <source>
        <dbReference type="EMBL" id="OGX87031.1"/>
    </source>
</evidence>
<dbReference type="InterPro" id="IPR035992">
    <property type="entry name" value="Ricin_B-like_lectins"/>
</dbReference>
<dbReference type="RefSeq" id="WP_070726637.1">
    <property type="nucleotide sequence ID" value="NZ_MDZB01000093.1"/>
</dbReference>
<dbReference type="AlphaFoldDB" id="A0A1G1T820"/>
<evidence type="ECO:0000259" key="2">
    <source>
        <dbReference type="Pfam" id="PF18962"/>
    </source>
</evidence>
<dbReference type="InterPro" id="IPR000772">
    <property type="entry name" value="Ricin_B_lectin"/>
</dbReference>
<dbReference type="SUPFAM" id="SSF50370">
    <property type="entry name" value="Ricin B-like lectins"/>
    <property type="match status" value="1"/>
</dbReference>
<keyword evidence="4" id="KW-1185">Reference proteome</keyword>
<dbReference type="InterPro" id="IPR017853">
    <property type="entry name" value="GH"/>
</dbReference>
<dbReference type="Pfam" id="PF14200">
    <property type="entry name" value="RicinB_lectin_2"/>
    <property type="match status" value="1"/>
</dbReference>
<feature type="domain" description="Ricin B lectin" evidence="1">
    <location>
        <begin position="576"/>
        <end position="655"/>
    </location>
</feature>
<dbReference type="Pfam" id="PF18962">
    <property type="entry name" value="Por_Secre_tail"/>
    <property type="match status" value="1"/>
</dbReference>
<dbReference type="OrthoDB" id="859426at2"/>
<dbReference type="Gene3D" id="3.20.20.80">
    <property type="entry name" value="Glycosidases"/>
    <property type="match status" value="1"/>
</dbReference>
<dbReference type="STRING" id="1908237.BEN47_11995"/>
<dbReference type="EMBL" id="MDZB01000093">
    <property type="protein sequence ID" value="OGX87031.1"/>
    <property type="molecule type" value="Genomic_DNA"/>
</dbReference>
<accession>A0A1G1T820</accession>
<organism evidence="3 4">
    <name type="scientific">Hymenobacter lapidarius</name>
    <dbReference type="NCBI Taxonomy" id="1908237"/>
    <lineage>
        <taxon>Bacteria</taxon>
        <taxon>Pseudomonadati</taxon>
        <taxon>Bacteroidota</taxon>
        <taxon>Cytophagia</taxon>
        <taxon>Cytophagales</taxon>
        <taxon>Hymenobacteraceae</taxon>
        <taxon>Hymenobacter</taxon>
    </lineage>
</organism>
<evidence type="ECO:0000313" key="4">
    <source>
        <dbReference type="Proteomes" id="UP000176294"/>
    </source>
</evidence>
<protein>
    <recommendedName>
        <fullName evidence="5">Ricin B lectin domain-containing protein</fullName>
    </recommendedName>
</protein>
<sequence length="728" mass="80322">MRKDRTFYCVPATLVLPVHRRLGSYRWALFTLLLVVLTRFGAEAQAISPQFFGINYWLPNPSSGLTNDLAKADLRFMRIGGNGFNTEAYYKSASSYVTAINFARGLGAEPIVQIPIKLTKDQLSVFVADLRAYNIIYWAIGNEPDPANEGDPEPNEPALWSSGSYREPQFDYNYAEWVTQYKALAIRLKNDLPNCKLVGPDFRLFYDVVNPGNAGGIPDYYTKFLEDVGVQYHTNAAGQKRPLLDHFALHFYADKPESTMAARFQTLRDLLGRVNATRRANGAATDITIAVTEVNAFNQMSDATGMKAWQFKAGQFIALMAKQVMQQGGLCFTPWSIYESSADETKFDYSLYNTNTTTPSRRSTMWHLAMLSNNRQANLMNGAQSAQADNVVFVAMRGPGGYTVMLMNMTAGSTYSYRTSLNDTYATGNEAVKIKLQGYTPLTRQLVGSLGPRTTHLYKLDPDGNVLSVLHYVVGDAAPRQQLSFNFVNVNSLAYARPLDGLAGADVVHYAGDVSALSSARWLFKPAAPGYYFILNQNTNQALRPKGATDAERLQDNQLMGQEMLDEANIKYDYLMWDVQYTGSGGVYRLQNRRSQKYLRTQNGSLLNNAPLVQSTLNTAYTSQQWRFDAADAANKVLQARGSGAALATAAGSATGLLAYPNPTTDRLTIVGATGGSQATLRDATGRVCLTQALNGLGQLDLQALPRGLYFLTVTTPEGTFRQKVVKE</sequence>
<gene>
    <name evidence="3" type="ORF">BEN47_11995</name>
</gene>
<dbReference type="Gene3D" id="2.80.10.50">
    <property type="match status" value="1"/>
</dbReference>